<reference evidence="3" key="1">
    <citation type="journal article" date="2019" name="bioRxiv">
        <title>The Genome of the Zebra Mussel, Dreissena polymorpha: A Resource for Invasive Species Research.</title>
        <authorList>
            <person name="McCartney M.A."/>
            <person name="Auch B."/>
            <person name="Kono T."/>
            <person name="Mallez S."/>
            <person name="Zhang Y."/>
            <person name="Obille A."/>
            <person name="Becker A."/>
            <person name="Abrahante J.E."/>
            <person name="Garbe J."/>
            <person name="Badalamenti J.P."/>
            <person name="Herman A."/>
            <person name="Mangelson H."/>
            <person name="Liachko I."/>
            <person name="Sullivan S."/>
            <person name="Sone E.D."/>
            <person name="Koren S."/>
            <person name="Silverstein K.A.T."/>
            <person name="Beckman K.B."/>
            <person name="Gohl D.M."/>
        </authorList>
    </citation>
    <scope>NUCLEOTIDE SEQUENCE</scope>
    <source>
        <strain evidence="3">Duluth1</strain>
        <tissue evidence="3">Whole animal</tissue>
    </source>
</reference>
<accession>A0A9D3YZY8</accession>
<keyword evidence="2" id="KW-0812">Transmembrane</keyword>
<keyword evidence="4" id="KW-1185">Reference proteome</keyword>
<gene>
    <name evidence="3" type="ORF">DPMN_069967</name>
</gene>
<sequence>MRRIYSAKLREVNTDSASLRGSMLIATAIRRVNTRFGGRILIIWPWLFRLNVISLFIQSLKAPDLKEKLEESEKLLKEMRKTWEEKMAETEQIQVIKVKMQAASICNIKIKQIQVIKVMPVWYVYHVVVVVVFGYQWGFQGLTHKLGRM</sequence>
<comment type="caution">
    <text evidence="3">The sequence shown here is derived from an EMBL/GenBank/DDBJ whole genome shotgun (WGS) entry which is preliminary data.</text>
</comment>
<feature type="transmembrane region" description="Helical" evidence="2">
    <location>
        <begin position="122"/>
        <end position="139"/>
    </location>
</feature>
<reference evidence="3" key="2">
    <citation type="submission" date="2020-11" db="EMBL/GenBank/DDBJ databases">
        <authorList>
            <person name="McCartney M.A."/>
            <person name="Auch B."/>
            <person name="Kono T."/>
            <person name="Mallez S."/>
            <person name="Becker A."/>
            <person name="Gohl D.M."/>
            <person name="Silverstein K.A.T."/>
            <person name="Koren S."/>
            <person name="Bechman K.B."/>
            <person name="Herman A."/>
            <person name="Abrahante J.E."/>
            <person name="Garbe J."/>
        </authorList>
    </citation>
    <scope>NUCLEOTIDE SEQUENCE</scope>
    <source>
        <strain evidence="3">Duluth1</strain>
        <tissue evidence="3">Whole animal</tissue>
    </source>
</reference>
<name>A0A9D3YZY8_DREPO</name>
<keyword evidence="2" id="KW-1133">Transmembrane helix</keyword>
<keyword evidence="2" id="KW-0472">Membrane</keyword>
<keyword evidence="1" id="KW-0175">Coiled coil</keyword>
<proteinExistence type="predicted"/>
<evidence type="ECO:0000313" key="4">
    <source>
        <dbReference type="Proteomes" id="UP000828390"/>
    </source>
</evidence>
<evidence type="ECO:0000313" key="3">
    <source>
        <dbReference type="EMBL" id="KAH3710483.1"/>
    </source>
</evidence>
<dbReference type="EMBL" id="JAIWYP010000014">
    <property type="protein sequence ID" value="KAH3710483.1"/>
    <property type="molecule type" value="Genomic_DNA"/>
</dbReference>
<evidence type="ECO:0000256" key="1">
    <source>
        <dbReference type="SAM" id="Coils"/>
    </source>
</evidence>
<evidence type="ECO:0000256" key="2">
    <source>
        <dbReference type="SAM" id="Phobius"/>
    </source>
</evidence>
<dbReference type="Proteomes" id="UP000828390">
    <property type="component" value="Unassembled WGS sequence"/>
</dbReference>
<protein>
    <submittedName>
        <fullName evidence="3">Uncharacterized protein</fullName>
    </submittedName>
</protein>
<dbReference type="Gene3D" id="6.10.250.2520">
    <property type="match status" value="1"/>
</dbReference>
<dbReference type="AlphaFoldDB" id="A0A9D3YZY8"/>
<organism evidence="3 4">
    <name type="scientific">Dreissena polymorpha</name>
    <name type="common">Zebra mussel</name>
    <name type="synonym">Mytilus polymorpha</name>
    <dbReference type="NCBI Taxonomy" id="45954"/>
    <lineage>
        <taxon>Eukaryota</taxon>
        <taxon>Metazoa</taxon>
        <taxon>Spiralia</taxon>
        <taxon>Lophotrochozoa</taxon>
        <taxon>Mollusca</taxon>
        <taxon>Bivalvia</taxon>
        <taxon>Autobranchia</taxon>
        <taxon>Heteroconchia</taxon>
        <taxon>Euheterodonta</taxon>
        <taxon>Imparidentia</taxon>
        <taxon>Neoheterodontei</taxon>
        <taxon>Myida</taxon>
        <taxon>Dreissenoidea</taxon>
        <taxon>Dreissenidae</taxon>
        <taxon>Dreissena</taxon>
    </lineage>
</organism>
<feature type="coiled-coil region" evidence="1">
    <location>
        <begin position="62"/>
        <end position="89"/>
    </location>
</feature>